<keyword evidence="9" id="KW-1185">Reference proteome</keyword>
<feature type="transmembrane region" description="Helical" evidence="6">
    <location>
        <begin position="99"/>
        <end position="121"/>
    </location>
</feature>
<dbReference type="InterPro" id="IPR036259">
    <property type="entry name" value="MFS_trans_sf"/>
</dbReference>
<dbReference type="InterPro" id="IPR011701">
    <property type="entry name" value="MFS"/>
</dbReference>
<feature type="transmembrane region" description="Helical" evidence="6">
    <location>
        <begin position="357"/>
        <end position="382"/>
    </location>
</feature>
<gene>
    <name evidence="8" type="ORF">GTZ99_02160</name>
</gene>
<feature type="transmembrane region" description="Helical" evidence="6">
    <location>
        <begin position="175"/>
        <end position="196"/>
    </location>
</feature>
<keyword evidence="3 6" id="KW-0812">Transmembrane</keyword>
<evidence type="ECO:0000256" key="3">
    <source>
        <dbReference type="ARBA" id="ARBA00022692"/>
    </source>
</evidence>
<evidence type="ECO:0000256" key="5">
    <source>
        <dbReference type="ARBA" id="ARBA00023136"/>
    </source>
</evidence>
<evidence type="ECO:0000256" key="4">
    <source>
        <dbReference type="ARBA" id="ARBA00022989"/>
    </source>
</evidence>
<dbReference type="SUPFAM" id="SSF103473">
    <property type="entry name" value="MFS general substrate transporter"/>
    <property type="match status" value="1"/>
</dbReference>
<reference evidence="9" key="1">
    <citation type="submission" date="2020-01" db="EMBL/GenBank/DDBJ databases">
        <title>Sphingomonas sp. strain CSW-10.</title>
        <authorList>
            <person name="Chen W.-M."/>
        </authorList>
    </citation>
    <scope>NUCLEOTIDE SEQUENCE [LARGE SCALE GENOMIC DNA]</scope>
    <source>
        <strain evidence="9">FSY-8</strain>
    </source>
</reference>
<sequence length="424" mass="42733">MARAWAAVAVLCLAQVVAYVDRGILALVIDPVRADLGIGDVQIAVLQGFAFAVFYVSVGLPLGHLADRVNRRMLLAAGIVVWSAATIGCGLSRGFGDMFVGRLFIGVGEAVLGPCAVGIIAEMFLPERRGRPMALYVLGSMVAYGVGSTLCGMILQAVPAGFFAGWPVVDGLAAWRVAFVVLGACGLPVALLLWLVGDGSRSATLKAQAAPTGPIWPALAARAGVLVPLYLSAALFALGAAAITGWSAAMLTRQMGIAATAVGKELGLFQIAWALIGAGLAALIVDRVAARYGTAGKVTLAGIVALATLPSALAYAMPGPLGAMVLAAQVMGASALYGTTMLSVISEIVPAQSRGLAVAFYAFVMTMIGGSLGPLAVAGLTARVFSGPAATGQSIATVAALALGGCLIAALIAARSISRMKAPA</sequence>
<dbReference type="PANTHER" id="PTHR23505:SF79">
    <property type="entry name" value="PROTEIN SPINSTER"/>
    <property type="match status" value="1"/>
</dbReference>
<feature type="transmembrane region" description="Helical" evidence="6">
    <location>
        <begin position="394"/>
        <end position="414"/>
    </location>
</feature>
<feature type="transmembrane region" description="Helical" evidence="6">
    <location>
        <begin position="42"/>
        <end position="62"/>
    </location>
</feature>
<comment type="caution">
    <text evidence="8">The sequence shown here is derived from an EMBL/GenBank/DDBJ whole genome shotgun (WGS) entry which is preliminary data.</text>
</comment>
<keyword evidence="2" id="KW-0813">Transport</keyword>
<proteinExistence type="predicted"/>
<dbReference type="Gene3D" id="1.20.1250.20">
    <property type="entry name" value="MFS general substrate transporter like domains"/>
    <property type="match status" value="1"/>
</dbReference>
<dbReference type="Proteomes" id="UP000753724">
    <property type="component" value="Unassembled WGS sequence"/>
</dbReference>
<keyword evidence="4 6" id="KW-1133">Transmembrane helix</keyword>
<name>A0ABW9XA20_9SPHN</name>
<dbReference type="RefSeq" id="WP_161716627.1">
    <property type="nucleotide sequence ID" value="NZ_JAAAPO010000001.1"/>
</dbReference>
<feature type="transmembrane region" description="Helical" evidence="6">
    <location>
        <begin position="133"/>
        <end position="155"/>
    </location>
</feature>
<evidence type="ECO:0000313" key="9">
    <source>
        <dbReference type="Proteomes" id="UP000753724"/>
    </source>
</evidence>
<dbReference type="InterPro" id="IPR020846">
    <property type="entry name" value="MFS_dom"/>
</dbReference>
<protein>
    <submittedName>
        <fullName evidence="8">MFS transporter</fullName>
    </submittedName>
</protein>
<evidence type="ECO:0000313" key="8">
    <source>
        <dbReference type="EMBL" id="NBC35357.1"/>
    </source>
</evidence>
<feature type="transmembrane region" description="Helical" evidence="6">
    <location>
        <begin position="266"/>
        <end position="286"/>
    </location>
</feature>
<evidence type="ECO:0000256" key="2">
    <source>
        <dbReference type="ARBA" id="ARBA00022448"/>
    </source>
</evidence>
<dbReference type="PROSITE" id="PS50850">
    <property type="entry name" value="MFS"/>
    <property type="match status" value="1"/>
</dbReference>
<feature type="transmembrane region" description="Helical" evidence="6">
    <location>
        <begin position="323"/>
        <end position="345"/>
    </location>
</feature>
<comment type="subcellular location">
    <subcellularLocation>
        <location evidence="1">Membrane</location>
        <topology evidence="1">Multi-pass membrane protein</topology>
    </subcellularLocation>
</comment>
<dbReference type="Pfam" id="PF07690">
    <property type="entry name" value="MFS_1"/>
    <property type="match status" value="1"/>
</dbReference>
<accession>A0ABW9XA20</accession>
<feature type="transmembrane region" description="Helical" evidence="6">
    <location>
        <begin position="74"/>
        <end position="93"/>
    </location>
</feature>
<dbReference type="InterPro" id="IPR044770">
    <property type="entry name" value="MFS_spinster-like"/>
</dbReference>
<feature type="transmembrane region" description="Helical" evidence="6">
    <location>
        <begin position="225"/>
        <end position="246"/>
    </location>
</feature>
<evidence type="ECO:0000256" key="1">
    <source>
        <dbReference type="ARBA" id="ARBA00004141"/>
    </source>
</evidence>
<dbReference type="EMBL" id="JAAAPO010000001">
    <property type="protein sequence ID" value="NBC35357.1"/>
    <property type="molecule type" value="Genomic_DNA"/>
</dbReference>
<evidence type="ECO:0000259" key="7">
    <source>
        <dbReference type="PROSITE" id="PS50850"/>
    </source>
</evidence>
<evidence type="ECO:0000256" key="6">
    <source>
        <dbReference type="SAM" id="Phobius"/>
    </source>
</evidence>
<organism evidence="8 9">
    <name type="scientific">Novosphingobium ovatum</name>
    <dbReference type="NCBI Taxonomy" id="1908523"/>
    <lineage>
        <taxon>Bacteria</taxon>
        <taxon>Pseudomonadati</taxon>
        <taxon>Pseudomonadota</taxon>
        <taxon>Alphaproteobacteria</taxon>
        <taxon>Sphingomonadales</taxon>
        <taxon>Sphingomonadaceae</taxon>
        <taxon>Novosphingobium</taxon>
    </lineage>
</organism>
<feature type="transmembrane region" description="Helical" evidence="6">
    <location>
        <begin position="298"/>
        <end position="317"/>
    </location>
</feature>
<dbReference type="PANTHER" id="PTHR23505">
    <property type="entry name" value="SPINSTER"/>
    <property type="match status" value="1"/>
</dbReference>
<feature type="domain" description="Major facilitator superfamily (MFS) profile" evidence="7">
    <location>
        <begin position="7"/>
        <end position="417"/>
    </location>
</feature>
<keyword evidence="5 6" id="KW-0472">Membrane</keyword>